<evidence type="ECO:0000313" key="1">
    <source>
        <dbReference type="EMBL" id="OIR00842.1"/>
    </source>
</evidence>
<organism evidence="1">
    <name type="scientific">mine drainage metagenome</name>
    <dbReference type="NCBI Taxonomy" id="410659"/>
    <lineage>
        <taxon>unclassified sequences</taxon>
        <taxon>metagenomes</taxon>
        <taxon>ecological metagenomes</taxon>
    </lineage>
</organism>
<protein>
    <recommendedName>
        <fullName evidence="2">Flagellar protein FliL</fullName>
    </recommendedName>
</protein>
<name>A0A1J5RYC2_9ZZZZ</name>
<reference evidence="1" key="1">
    <citation type="submission" date="2016-10" db="EMBL/GenBank/DDBJ databases">
        <title>Sequence of Gallionella enrichment culture.</title>
        <authorList>
            <person name="Poehlein A."/>
            <person name="Muehling M."/>
            <person name="Daniel R."/>
        </authorList>
    </citation>
    <scope>NUCLEOTIDE SEQUENCE</scope>
</reference>
<evidence type="ECO:0008006" key="2">
    <source>
        <dbReference type="Google" id="ProtNLM"/>
    </source>
</evidence>
<gene>
    <name evidence="1" type="ORF">GALL_171800</name>
</gene>
<dbReference type="EMBL" id="MLJW01000091">
    <property type="protein sequence ID" value="OIR00842.1"/>
    <property type="molecule type" value="Genomic_DNA"/>
</dbReference>
<dbReference type="AlphaFoldDB" id="A0A1J5RYC2"/>
<comment type="caution">
    <text evidence="1">The sequence shown here is derived from an EMBL/GenBank/DDBJ whole genome shotgun (WGS) entry which is preliminary data.</text>
</comment>
<accession>A0A1J5RYC2</accession>
<proteinExistence type="predicted"/>
<sequence>MPRLYCRSARWGVWLCAAMLALAGLVPADRAAAREIRLGGTSHVEEQKNPLIVTLPTMELALPRNDGNGGWRHIRIDAYLTVGDPVLGKELDGMKSSIVRHAVQETLPATGYARLKEPYGGSEAAKRAIHIATARALGHPWDGAVDIRTFEAY</sequence>